<feature type="region of interest" description="Disordered" evidence="1">
    <location>
        <begin position="90"/>
        <end position="109"/>
    </location>
</feature>
<dbReference type="Proteomes" id="UP000238823">
    <property type="component" value="Unassembled WGS sequence"/>
</dbReference>
<evidence type="ECO:0008006" key="4">
    <source>
        <dbReference type="Google" id="ProtNLM"/>
    </source>
</evidence>
<organism evidence="2 3">
    <name type="scientific">Enhygromyxa salina</name>
    <dbReference type="NCBI Taxonomy" id="215803"/>
    <lineage>
        <taxon>Bacteria</taxon>
        <taxon>Pseudomonadati</taxon>
        <taxon>Myxococcota</taxon>
        <taxon>Polyangia</taxon>
        <taxon>Nannocystales</taxon>
        <taxon>Nannocystaceae</taxon>
        <taxon>Enhygromyxa</taxon>
    </lineage>
</organism>
<dbReference type="Gene3D" id="3.40.630.20">
    <property type="entry name" value="Peptidase C15, pyroglutamyl peptidase I-like"/>
    <property type="match status" value="1"/>
</dbReference>
<comment type="caution">
    <text evidence="2">The sequence shown here is derived from an EMBL/GenBank/DDBJ whole genome shotgun (WGS) entry which is preliminary data.</text>
</comment>
<dbReference type="EMBL" id="PVNL01000062">
    <property type="protein sequence ID" value="PRQ06976.1"/>
    <property type="molecule type" value="Genomic_DNA"/>
</dbReference>
<evidence type="ECO:0000256" key="1">
    <source>
        <dbReference type="SAM" id="MobiDB-lite"/>
    </source>
</evidence>
<evidence type="ECO:0000313" key="2">
    <source>
        <dbReference type="EMBL" id="PRQ06976.1"/>
    </source>
</evidence>
<dbReference type="OrthoDB" id="5512638at2"/>
<sequence>MGTELAVLGLLGLSALGCSSSVAELDDTARIDGPRAAQVDAARPDPDQPILDHEGQPMRVLVTGFNDWRELGEPPNVWRCRDNPSCRLLLGEPRTSEPRDPSDPRDHAGPLVQRLRAAAPELEWRFATMPVTWEVGTPVPTDVDVIINIGLGVYDRLDALQLEVGAYNLRQGADAAGVARTEPINPDAPAILAAPDGSPIPARIAALTGRTIAGYELLAASARADNSYLCNETHYGALTALHAGEGRLEAVYFLHIPYADSDDYDALADGVAGVVLSLVGRE</sequence>
<evidence type="ECO:0000313" key="3">
    <source>
        <dbReference type="Proteomes" id="UP000238823"/>
    </source>
</evidence>
<dbReference type="SUPFAM" id="SSF53182">
    <property type="entry name" value="Pyrrolidone carboxyl peptidase (pyroglutamate aminopeptidase)"/>
    <property type="match status" value="1"/>
</dbReference>
<feature type="compositionally biased region" description="Basic and acidic residues" evidence="1">
    <location>
        <begin position="94"/>
        <end position="108"/>
    </location>
</feature>
<protein>
    <recommendedName>
        <fullName evidence="4">Pyrrolidone-carboxylate peptidase</fullName>
    </recommendedName>
</protein>
<reference evidence="2 3" key="1">
    <citation type="submission" date="2018-03" db="EMBL/GenBank/DDBJ databases">
        <title>Draft Genome Sequences of the Obligatory Marine Myxobacteria Enhygromyxa salina SWB007.</title>
        <authorList>
            <person name="Poehlein A."/>
            <person name="Moghaddam J.A."/>
            <person name="Harms H."/>
            <person name="Alanjari M."/>
            <person name="Koenig G.M."/>
            <person name="Daniel R."/>
            <person name="Schaeberle T.F."/>
        </authorList>
    </citation>
    <scope>NUCLEOTIDE SEQUENCE [LARGE SCALE GENOMIC DNA]</scope>
    <source>
        <strain evidence="2 3">SWB007</strain>
    </source>
</reference>
<dbReference type="AlphaFoldDB" id="A0A2S9YPF7"/>
<gene>
    <name evidence="2" type="ORF">ENSA7_33100</name>
</gene>
<proteinExistence type="predicted"/>
<accession>A0A2S9YPF7</accession>
<name>A0A2S9YPF7_9BACT</name>
<dbReference type="RefSeq" id="WP_106090309.1">
    <property type="nucleotide sequence ID" value="NZ_PVNL01000062.1"/>
</dbReference>
<dbReference type="InterPro" id="IPR036440">
    <property type="entry name" value="Peptidase_C15-like_sf"/>
</dbReference>